<feature type="transmembrane region" description="Helical" evidence="1">
    <location>
        <begin position="46"/>
        <end position="68"/>
    </location>
</feature>
<sequence length="545" mass="62224">MENFGLLIFKGLGWGIIHSLWMGAILYGSLLLAFQFLNGRAKIKSLLAVVALLVLSGFFFLTSLYYIAADVKSDLAAFTDGAVAFFPLSDYNSSFSFKATVEQYFPLVAVFYALGVLFQLALVVSGFRKLRMIRTQGLLEVPESWKALLASKKQQLGLRKSIAFHLSTLVDVPAVIGHFKPVILFPLALFSGISPEQVETVLIHELAHIKRRDYLFNLVKIIAETLLFFNPFVWLIGRMLETERENACDDMVVELTSSPIRYAQTLLWLEERRQLPSYRLAMQAITKKKQLLLRIQRMTNMKINYLNAKHKLAILTLLLGCIASLAWVKPFARDTEPTEMYVLPAVAVDTVAALAVDAEKNIVFQAVANDTLPPGRKSNITFTASSSATQTFEPYEDLPDSLKIEVDAARHHADSIKAYFSSPEWKEEQRKITAEVRKQTDSIKAYFSSPEWKEEQRKITAEVRKQTDSIKAYFTSPEWKEEQRKITVEVRKQADSLKAYFDSPEWKEKMEKMKWSDEELRKLIEPVRRQADSIRIHFESAERLP</sequence>
<dbReference type="CDD" id="cd07341">
    <property type="entry name" value="M56_BlaR1_MecR1_like"/>
    <property type="match status" value="1"/>
</dbReference>
<reference evidence="3" key="2">
    <citation type="submission" date="2020-09" db="EMBL/GenBank/DDBJ databases">
        <authorList>
            <person name="Sun Q."/>
            <person name="Zhou Y."/>
        </authorList>
    </citation>
    <scope>NUCLEOTIDE SEQUENCE</scope>
    <source>
        <strain evidence="3">CGMCC 1.12195</strain>
    </source>
</reference>
<evidence type="ECO:0000259" key="2">
    <source>
        <dbReference type="Pfam" id="PF05569"/>
    </source>
</evidence>
<evidence type="ECO:0000256" key="1">
    <source>
        <dbReference type="SAM" id="Phobius"/>
    </source>
</evidence>
<evidence type="ECO:0000313" key="3">
    <source>
        <dbReference type="EMBL" id="GGG81293.1"/>
    </source>
</evidence>
<dbReference type="PANTHER" id="PTHR34978:SF3">
    <property type="entry name" value="SLR0241 PROTEIN"/>
    <property type="match status" value="1"/>
</dbReference>
<dbReference type="InterPro" id="IPR052173">
    <property type="entry name" value="Beta-lactam_resp_regulator"/>
</dbReference>
<dbReference type="EMBL" id="BMER01000001">
    <property type="protein sequence ID" value="GGG81293.1"/>
    <property type="molecule type" value="Genomic_DNA"/>
</dbReference>
<feature type="transmembrane region" description="Helical" evidence="1">
    <location>
        <begin position="12"/>
        <end position="34"/>
    </location>
</feature>
<dbReference type="InterPro" id="IPR008756">
    <property type="entry name" value="Peptidase_M56"/>
</dbReference>
<dbReference type="PANTHER" id="PTHR34978">
    <property type="entry name" value="POSSIBLE SENSOR-TRANSDUCER PROTEIN BLAR"/>
    <property type="match status" value="1"/>
</dbReference>
<evidence type="ECO:0000313" key="4">
    <source>
        <dbReference type="Proteomes" id="UP000660862"/>
    </source>
</evidence>
<keyword evidence="1" id="KW-1133">Transmembrane helix</keyword>
<proteinExistence type="predicted"/>
<feature type="transmembrane region" description="Helical" evidence="1">
    <location>
        <begin position="104"/>
        <end position="124"/>
    </location>
</feature>
<keyword evidence="4" id="KW-1185">Reference proteome</keyword>
<dbReference type="RefSeq" id="WP_188505023.1">
    <property type="nucleotide sequence ID" value="NZ_BMER01000001.1"/>
</dbReference>
<dbReference type="Proteomes" id="UP000660862">
    <property type="component" value="Unassembled WGS sequence"/>
</dbReference>
<reference evidence="3" key="1">
    <citation type="journal article" date="2014" name="Int. J. Syst. Evol. Microbiol.">
        <title>Complete genome sequence of Corynebacterium casei LMG S-19264T (=DSM 44701T), isolated from a smear-ripened cheese.</title>
        <authorList>
            <consortium name="US DOE Joint Genome Institute (JGI-PGF)"/>
            <person name="Walter F."/>
            <person name="Albersmeier A."/>
            <person name="Kalinowski J."/>
            <person name="Ruckert C."/>
        </authorList>
    </citation>
    <scope>NUCLEOTIDE SEQUENCE</scope>
    <source>
        <strain evidence="3">CGMCC 1.12195</strain>
    </source>
</reference>
<dbReference type="Pfam" id="PF05569">
    <property type="entry name" value="Peptidase_M56"/>
    <property type="match status" value="1"/>
</dbReference>
<organism evidence="3 4">
    <name type="scientific">Parapedobacter pyrenivorans</name>
    <dbReference type="NCBI Taxonomy" id="1305674"/>
    <lineage>
        <taxon>Bacteria</taxon>
        <taxon>Pseudomonadati</taxon>
        <taxon>Bacteroidota</taxon>
        <taxon>Sphingobacteriia</taxon>
        <taxon>Sphingobacteriales</taxon>
        <taxon>Sphingobacteriaceae</taxon>
        <taxon>Parapedobacter</taxon>
    </lineage>
</organism>
<comment type="caution">
    <text evidence="3">The sequence shown here is derived from an EMBL/GenBank/DDBJ whole genome shotgun (WGS) entry which is preliminary data.</text>
</comment>
<dbReference type="Gene3D" id="3.30.2010.10">
    <property type="entry name" value="Metalloproteases ('zincins'), catalytic domain"/>
    <property type="match status" value="1"/>
</dbReference>
<gene>
    <name evidence="3" type="ORF">GCM10007415_12390</name>
</gene>
<name>A0A917HJQ7_9SPHI</name>
<protein>
    <recommendedName>
        <fullName evidence="2">Peptidase M56 domain-containing protein</fullName>
    </recommendedName>
</protein>
<feature type="transmembrane region" description="Helical" evidence="1">
    <location>
        <begin position="214"/>
        <end position="236"/>
    </location>
</feature>
<accession>A0A917HJQ7</accession>
<keyword evidence="1" id="KW-0812">Transmembrane</keyword>
<feature type="domain" description="Peptidase M56" evidence="2">
    <location>
        <begin position="95"/>
        <end position="296"/>
    </location>
</feature>
<keyword evidence="1" id="KW-0472">Membrane</keyword>
<dbReference type="AlphaFoldDB" id="A0A917HJQ7"/>